<dbReference type="Pfam" id="PF02458">
    <property type="entry name" value="Transferase"/>
    <property type="match status" value="1"/>
</dbReference>
<dbReference type="Proteomes" id="UP000178129">
    <property type="component" value="Unassembled WGS sequence"/>
</dbReference>
<dbReference type="InterPro" id="IPR023213">
    <property type="entry name" value="CAT-like_dom_sf"/>
</dbReference>
<keyword evidence="3" id="KW-1185">Reference proteome</keyword>
<comment type="caution">
    <text evidence="2">The sequence shown here is derived from an EMBL/GenBank/DDBJ whole genome shotgun (WGS) entry which is preliminary data.</text>
</comment>
<dbReference type="GO" id="GO:0044550">
    <property type="term" value="P:secondary metabolite biosynthetic process"/>
    <property type="evidence" value="ECO:0007669"/>
    <property type="project" value="TreeGrafter"/>
</dbReference>
<dbReference type="EMBL" id="FJUW01000056">
    <property type="protein sequence ID" value="CZT10620.1"/>
    <property type="molecule type" value="Genomic_DNA"/>
</dbReference>
<accession>A0A1E1LJD3</accession>
<protein>
    <recommendedName>
        <fullName evidence="4">Trichothecene 3-O-acetyltransferase</fullName>
    </recommendedName>
</protein>
<name>A0A1E1LJD3_9HELO</name>
<dbReference type="PANTHER" id="PTHR31642:SF310">
    <property type="entry name" value="FATTY ALCOHOL:CAFFEOYL-COA ACYLTRANSFERASE"/>
    <property type="match status" value="1"/>
</dbReference>
<dbReference type="InterPro" id="IPR050317">
    <property type="entry name" value="Plant_Fungal_Acyltransferase"/>
</dbReference>
<evidence type="ECO:0000313" key="2">
    <source>
        <dbReference type="EMBL" id="CZT10620.1"/>
    </source>
</evidence>
<dbReference type="GO" id="GO:0016747">
    <property type="term" value="F:acyltransferase activity, transferring groups other than amino-acyl groups"/>
    <property type="evidence" value="ECO:0007669"/>
    <property type="project" value="TreeGrafter"/>
</dbReference>
<dbReference type="AlphaFoldDB" id="A0A1E1LJD3"/>
<dbReference type="PANTHER" id="PTHR31642">
    <property type="entry name" value="TRICHOTHECENE 3-O-ACETYLTRANSFERASE"/>
    <property type="match status" value="1"/>
</dbReference>
<proteinExistence type="predicted"/>
<dbReference type="InParanoid" id="A0A1E1LJD3"/>
<dbReference type="Gene3D" id="3.30.559.10">
    <property type="entry name" value="Chloramphenicol acetyltransferase-like domain"/>
    <property type="match status" value="2"/>
</dbReference>
<evidence type="ECO:0000256" key="1">
    <source>
        <dbReference type="ARBA" id="ARBA00022679"/>
    </source>
</evidence>
<evidence type="ECO:0000313" key="3">
    <source>
        <dbReference type="Proteomes" id="UP000178129"/>
    </source>
</evidence>
<evidence type="ECO:0008006" key="4">
    <source>
        <dbReference type="Google" id="ProtNLM"/>
    </source>
</evidence>
<sequence>MLPNSQLRFLSVWDRMASSEYVYIVLSFPLENNSVRNATAHLEDCLAKLSEDCPELAGDLITRESWMSARCFWNGDWREKNNEAVRRAAKRGYPFPPDTDPRCFAFIEDVPAPETDHQLILHQMKGQKIPFDVIHHEDDFGMTYEELKERGFPASAFAHPCFAFERAAGAEGMGKGIKPLRFVAVIINGGLLLSIHIHHILMDGGCMGMMFEHLSAITRKEEPMKMPSSTLISLPNPGPEFMQRLEATDSVQGKIRLCPECKMLPERSSLLNNTARSNQTSEPSTVQVFSFCNNQLSKLQDLMKSPCASKRPSKFACLSALIWAHTTKARLGAQRLSNSEGKESDREPAKLVFPVNWRKRAFQALTENYFGNACVLAESNIPLQHLLLAADHNEELAKVVQQVGRSIDAVDDEFVARRSAMMESLPGRCLGFTVDPRKPHNLSCNIWRHFSTDTVWDIPGVGRQKFHAIRRGLGQSKMGNAVILPGAAIADSQDVQISLPADAMDLLCRDEKWLQWVHSVIE</sequence>
<organism evidence="2 3">
    <name type="scientific">Rhynchosporium graminicola</name>
    <dbReference type="NCBI Taxonomy" id="2792576"/>
    <lineage>
        <taxon>Eukaryota</taxon>
        <taxon>Fungi</taxon>
        <taxon>Dikarya</taxon>
        <taxon>Ascomycota</taxon>
        <taxon>Pezizomycotina</taxon>
        <taxon>Leotiomycetes</taxon>
        <taxon>Helotiales</taxon>
        <taxon>Ploettnerulaceae</taxon>
        <taxon>Rhynchosporium</taxon>
    </lineage>
</organism>
<reference evidence="3" key="1">
    <citation type="submission" date="2016-03" db="EMBL/GenBank/DDBJ databases">
        <authorList>
            <person name="Ploux O."/>
        </authorList>
    </citation>
    <scope>NUCLEOTIDE SEQUENCE [LARGE SCALE GENOMIC DNA]</scope>
    <source>
        <strain evidence="3">UK7</strain>
    </source>
</reference>
<dbReference type="STRING" id="914237.A0A1E1LJD3"/>
<gene>
    <name evidence="2" type="ORF">RCO7_11345</name>
</gene>
<keyword evidence="1" id="KW-0808">Transferase</keyword>